<evidence type="ECO:0000313" key="5">
    <source>
        <dbReference type="Proteomes" id="UP000037515"/>
    </source>
</evidence>
<evidence type="ECO:0000256" key="1">
    <source>
        <dbReference type="SAM" id="Phobius"/>
    </source>
</evidence>
<dbReference type="InterPro" id="IPR043128">
    <property type="entry name" value="Rev_trsase/Diguanyl_cyclase"/>
</dbReference>
<dbReference type="PATRIC" id="fig|693.5.peg.3045"/>
<dbReference type="STRING" id="693.AKJ17_14925"/>
<dbReference type="InterPro" id="IPR029787">
    <property type="entry name" value="Nucleotide_cyclase"/>
</dbReference>
<evidence type="ECO:0000313" key="4">
    <source>
        <dbReference type="EMBL" id="KOO02367.1"/>
    </source>
</evidence>
<sequence length="418" mass="47255">MNKPKLKSLSGRLLKIVSGLVMLYIVCILMIMIPMGFSQADKNHQELERKLVLSLSNSAAIALYVNNEEIADEVISSLLLHEEIDAVRLESDDGILFSSNRLLQDEKLLWQHSNQYRLYTPTDGEPFATLYIHNNHSALQRKALSMVLKQVAFTVGQFLVTVIALVWIFERIVGKPLTNLSNALKSATPEHTQLIPIETKNKDNELGVVVHSVNTFINNSRRAIERERGLRSQLEHWEQYYRNLAEQDVLTGLKNRLGCEKYIEQVSASNQYIALLLVDLDGFKEVNDQYGHAAGDQVLKDIATRFSELQEQSRLPGVVGRIGGDEFVIYLALQNNDKDLLEELASEAVVLGNMPFYYQNHTCRIGCSVGISVVPAQEVDIEKLVHQADQAMYAVKQASKNDYQFYQPESNVKTLTYL</sequence>
<dbReference type="NCBIfam" id="TIGR00254">
    <property type="entry name" value="GGDEF"/>
    <property type="match status" value="1"/>
</dbReference>
<evidence type="ECO:0000259" key="3">
    <source>
        <dbReference type="PROSITE" id="PS50887"/>
    </source>
</evidence>
<dbReference type="CDD" id="cd01949">
    <property type="entry name" value="GGDEF"/>
    <property type="match status" value="1"/>
</dbReference>
<protein>
    <submittedName>
        <fullName evidence="4">Diguanylate cyclase</fullName>
    </submittedName>
</protein>
<keyword evidence="1" id="KW-0472">Membrane</keyword>
<feature type="transmembrane region" description="Helical" evidence="1">
    <location>
        <begin position="12"/>
        <end position="33"/>
    </location>
</feature>
<dbReference type="GO" id="GO:0016020">
    <property type="term" value="C:membrane"/>
    <property type="evidence" value="ECO:0007669"/>
    <property type="project" value="InterPro"/>
</dbReference>
<keyword evidence="1" id="KW-1133">Transmembrane helix</keyword>
<dbReference type="SUPFAM" id="SSF55073">
    <property type="entry name" value="Nucleotide cyclase"/>
    <property type="match status" value="1"/>
</dbReference>
<dbReference type="PANTHER" id="PTHR46663:SF2">
    <property type="entry name" value="GGDEF DOMAIN-CONTAINING PROTEIN"/>
    <property type="match status" value="1"/>
</dbReference>
<comment type="caution">
    <text evidence="4">The sequence shown here is derived from an EMBL/GenBank/DDBJ whole genome shotgun (WGS) entry which is preliminary data.</text>
</comment>
<dbReference type="InterPro" id="IPR003660">
    <property type="entry name" value="HAMP_dom"/>
</dbReference>
<evidence type="ECO:0000259" key="2">
    <source>
        <dbReference type="PROSITE" id="PS50885"/>
    </source>
</evidence>
<feature type="domain" description="HAMP" evidence="2">
    <location>
        <begin position="171"/>
        <end position="225"/>
    </location>
</feature>
<dbReference type="AlphaFoldDB" id="A0A0M0HKP5"/>
<dbReference type="SMART" id="SM00267">
    <property type="entry name" value="GGDEF"/>
    <property type="match status" value="1"/>
</dbReference>
<dbReference type="Proteomes" id="UP000037515">
    <property type="component" value="Unassembled WGS sequence"/>
</dbReference>
<dbReference type="InterPro" id="IPR000160">
    <property type="entry name" value="GGDEF_dom"/>
</dbReference>
<name>A0A0M0HKP5_VIBNE</name>
<dbReference type="Pfam" id="PF00990">
    <property type="entry name" value="GGDEF"/>
    <property type="match status" value="1"/>
</dbReference>
<organism evidence="4 5">
    <name type="scientific">Vibrio nereis</name>
    <dbReference type="NCBI Taxonomy" id="693"/>
    <lineage>
        <taxon>Bacteria</taxon>
        <taxon>Pseudomonadati</taxon>
        <taxon>Pseudomonadota</taxon>
        <taxon>Gammaproteobacteria</taxon>
        <taxon>Vibrionales</taxon>
        <taxon>Vibrionaceae</taxon>
        <taxon>Vibrio</taxon>
    </lineage>
</organism>
<dbReference type="InterPro" id="IPR052163">
    <property type="entry name" value="DGC-Regulatory_Protein"/>
</dbReference>
<dbReference type="PROSITE" id="PS50887">
    <property type="entry name" value="GGDEF"/>
    <property type="match status" value="1"/>
</dbReference>
<dbReference type="GO" id="GO:0007165">
    <property type="term" value="P:signal transduction"/>
    <property type="evidence" value="ECO:0007669"/>
    <property type="project" value="InterPro"/>
</dbReference>
<gene>
    <name evidence="4" type="ORF">AKJ17_14925</name>
</gene>
<dbReference type="EMBL" id="LHPJ01000016">
    <property type="protein sequence ID" value="KOO02367.1"/>
    <property type="molecule type" value="Genomic_DNA"/>
</dbReference>
<dbReference type="OrthoDB" id="5905478at2"/>
<dbReference type="PANTHER" id="PTHR46663">
    <property type="entry name" value="DIGUANYLATE CYCLASE DGCT-RELATED"/>
    <property type="match status" value="1"/>
</dbReference>
<proteinExistence type="predicted"/>
<dbReference type="PROSITE" id="PS50885">
    <property type="entry name" value="HAMP"/>
    <property type="match status" value="1"/>
</dbReference>
<dbReference type="Gene3D" id="3.30.70.270">
    <property type="match status" value="1"/>
</dbReference>
<accession>A0A0M0HKP5</accession>
<keyword evidence="1" id="KW-0812">Transmembrane</keyword>
<feature type="domain" description="GGDEF" evidence="3">
    <location>
        <begin position="271"/>
        <end position="408"/>
    </location>
</feature>
<dbReference type="Gene3D" id="6.10.340.10">
    <property type="match status" value="1"/>
</dbReference>
<reference evidence="5" key="1">
    <citation type="submission" date="2015-08" db="EMBL/GenBank/DDBJ databases">
        <title>Vibrio galatheae sp. nov., a novel member of the Vibrionaceae family isolated from the Solomon Islands.</title>
        <authorList>
            <person name="Giubergia S."/>
            <person name="Machado H."/>
            <person name="Mateiu R.V."/>
            <person name="Gram L."/>
        </authorList>
    </citation>
    <scope>NUCLEOTIDE SEQUENCE [LARGE SCALE GENOMIC DNA]</scope>
    <source>
        <strain evidence="5">DSM 19584</strain>
    </source>
</reference>
<keyword evidence="5" id="KW-1185">Reference proteome</keyword>